<evidence type="ECO:0000256" key="1">
    <source>
        <dbReference type="SAM" id="SignalP"/>
    </source>
</evidence>
<proteinExistence type="predicted"/>
<name>A0A158JV06_9BURK</name>
<dbReference type="AlphaFoldDB" id="A0A158JV06"/>
<feature type="chain" id="PRO_5011113472" description="Lipoprotein" evidence="1">
    <location>
        <begin position="21"/>
        <end position="119"/>
    </location>
</feature>
<dbReference type="RefSeq" id="WP_235028439.1">
    <property type="nucleotide sequence ID" value="NZ_FCON02000050.1"/>
</dbReference>
<evidence type="ECO:0008006" key="4">
    <source>
        <dbReference type="Google" id="ProtNLM"/>
    </source>
</evidence>
<protein>
    <recommendedName>
        <fullName evidence="4">Lipoprotein</fullName>
    </recommendedName>
</protein>
<sequence length="119" mass="12104">MKFPALATTAACALVLSGCAASMDDASLMKTVPVGAGTSHIAIYPFIECVKAKWSPQAAGKLRQYAPDSDGQVLAVRGATSGDSVLLYAQPSAAGTTGYTIYGDVVAASRYVAAAHTCD</sequence>
<keyword evidence="3" id="KW-1185">Reference proteome</keyword>
<keyword evidence="1" id="KW-0732">Signal</keyword>
<reference evidence="2" key="1">
    <citation type="submission" date="2016-01" db="EMBL/GenBank/DDBJ databases">
        <authorList>
            <person name="Peeters C."/>
        </authorList>
    </citation>
    <scope>NUCLEOTIDE SEQUENCE [LARGE SCALE GENOMIC DNA]</scope>
    <source>
        <strain evidence="2">LMG 22940</strain>
    </source>
</reference>
<accession>A0A158JV06</accession>
<dbReference type="EMBL" id="FCON02000050">
    <property type="protein sequence ID" value="SAL72555.1"/>
    <property type="molecule type" value="Genomic_DNA"/>
</dbReference>
<organism evidence="2 3">
    <name type="scientific">Caballeronia choica</name>
    <dbReference type="NCBI Taxonomy" id="326476"/>
    <lineage>
        <taxon>Bacteria</taxon>
        <taxon>Pseudomonadati</taxon>
        <taxon>Pseudomonadota</taxon>
        <taxon>Betaproteobacteria</taxon>
        <taxon>Burkholderiales</taxon>
        <taxon>Burkholderiaceae</taxon>
        <taxon>Caballeronia</taxon>
    </lineage>
</organism>
<evidence type="ECO:0000313" key="3">
    <source>
        <dbReference type="Proteomes" id="UP000054770"/>
    </source>
</evidence>
<dbReference type="Proteomes" id="UP000054770">
    <property type="component" value="Unassembled WGS sequence"/>
</dbReference>
<comment type="caution">
    <text evidence="2">The sequence shown here is derived from an EMBL/GenBank/DDBJ whole genome shotgun (WGS) entry which is preliminary data.</text>
</comment>
<feature type="signal peptide" evidence="1">
    <location>
        <begin position="1"/>
        <end position="20"/>
    </location>
</feature>
<gene>
    <name evidence="2" type="ORF">AWB68_04287</name>
</gene>
<evidence type="ECO:0000313" key="2">
    <source>
        <dbReference type="EMBL" id="SAL72555.1"/>
    </source>
</evidence>
<dbReference type="PROSITE" id="PS51257">
    <property type="entry name" value="PROKAR_LIPOPROTEIN"/>
    <property type="match status" value="1"/>
</dbReference>